<keyword evidence="1" id="KW-0472">Membrane</keyword>
<dbReference type="PANTHER" id="PTHR40547:SF1">
    <property type="entry name" value="SLL0298 PROTEIN"/>
    <property type="match status" value="1"/>
</dbReference>
<keyword evidence="1" id="KW-1133">Transmembrane helix</keyword>
<dbReference type="AlphaFoldDB" id="A0A1X7BUJ7"/>
<organism evidence="3 4">
    <name type="scientific">Roseovarius aestuarii</name>
    <dbReference type="NCBI Taxonomy" id="475083"/>
    <lineage>
        <taxon>Bacteria</taxon>
        <taxon>Pseudomonadati</taxon>
        <taxon>Pseudomonadota</taxon>
        <taxon>Alphaproteobacteria</taxon>
        <taxon>Rhodobacterales</taxon>
        <taxon>Roseobacteraceae</taxon>
        <taxon>Roseovarius</taxon>
    </lineage>
</organism>
<dbReference type="PANTHER" id="PTHR40547">
    <property type="entry name" value="SLL0298 PROTEIN"/>
    <property type="match status" value="1"/>
</dbReference>
<proteinExistence type="predicted"/>
<feature type="transmembrane region" description="Helical" evidence="1">
    <location>
        <begin position="83"/>
        <end position="103"/>
    </location>
</feature>
<dbReference type="EMBL" id="FWXB01000012">
    <property type="protein sequence ID" value="SMC13253.1"/>
    <property type="molecule type" value="Genomic_DNA"/>
</dbReference>
<feature type="transmembrane region" description="Helical" evidence="1">
    <location>
        <begin position="162"/>
        <end position="188"/>
    </location>
</feature>
<accession>A0A1X7BUJ7</accession>
<keyword evidence="1" id="KW-0812">Transmembrane</keyword>
<evidence type="ECO:0000259" key="2">
    <source>
        <dbReference type="Pfam" id="PF09835"/>
    </source>
</evidence>
<feature type="transmembrane region" description="Helical" evidence="1">
    <location>
        <begin position="50"/>
        <end position="76"/>
    </location>
</feature>
<evidence type="ECO:0000256" key="1">
    <source>
        <dbReference type="SAM" id="Phobius"/>
    </source>
</evidence>
<protein>
    <recommendedName>
        <fullName evidence="2">DUF2062 domain-containing protein</fullName>
    </recommendedName>
</protein>
<dbReference type="RefSeq" id="WP_085801198.1">
    <property type="nucleotide sequence ID" value="NZ_FWXB01000012.1"/>
</dbReference>
<dbReference type="Proteomes" id="UP000193224">
    <property type="component" value="Unassembled WGS sequence"/>
</dbReference>
<gene>
    <name evidence="3" type="ORF">ROA7745_03098</name>
</gene>
<feature type="domain" description="DUF2062" evidence="2">
    <location>
        <begin position="27"/>
        <end position="196"/>
    </location>
</feature>
<reference evidence="3 4" key="1">
    <citation type="submission" date="2017-03" db="EMBL/GenBank/DDBJ databases">
        <authorList>
            <person name="Afonso C.L."/>
            <person name="Miller P.J."/>
            <person name="Scott M.A."/>
            <person name="Spackman E."/>
            <person name="Goraichik I."/>
            <person name="Dimitrov K.M."/>
            <person name="Suarez D.L."/>
            <person name="Swayne D.E."/>
        </authorList>
    </citation>
    <scope>NUCLEOTIDE SEQUENCE [LARGE SCALE GENOMIC DNA]</scope>
    <source>
        <strain evidence="3 4">CECT 7745</strain>
    </source>
</reference>
<sequence length="221" mass="25486">MVFKRRNKRPIWRAVVEFLWPRTGWTRAFQYVKHRLWRLPDPPHRIARGIFAGVFVTFTPFFGLHFFLAAFVAFVLRGNIIASLLATFFGNPLTFIFIGVSSLQTGHFLLGNRNAPDTEEIHSSLGEKFINAGRDLKDNMYAIFTDDTAHWSELKIFYDEVFFPYMVGGIIPGLICGLICYYISLPFIQAYQNRRRGRLKAKWLALKEKAASKADAKKKAE</sequence>
<dbReference type="Pfam" id="PF09835">
    <property type="entry name" value="DUF2062"/>
    <property type="match status" value="1"/>
</dbReference>
<evidence type="ECO:0000313" key="4">
    <source>
        <dbReference type="Proteomes" id="UP000193224"/>
    </source>
</evidence>
<dbReference type="OrthoDB" id="7360463at2"/>
<evidence type="ECO:0000313" key="3">
    <source>
        <dbReference type="EMBL" id="SMC13253.1"/>
    </source>
</evidence>
<keyword evidence="4" id="KW-1185">Reference proteome</keyword>
<dbReference type="InterPro" id="IPR018639">
    <property type="entry name" value="DUF2062"/>
</dbReference>
<name>A0A1X7BUJ7_9RHOB</name>